<evidence type="ECO:0000259" key="7">
    <source>
        <dbReference type="PROSITE" id="PS50115"/>
    </source>
</evidence>
<keyword evidence="9" id="KW-1185">Reference proteome</keyword>
<dbReference type="PANTHER" id="PTHR46134:SF3">
    <property type="entry name" value="ARFGAP WITH FG REPEATS 1"/>
    <property type="match status" value="1"/>
</dbReference>
<proteinExistence type="predicted"/>
<dbReference type="InterPro" id="IPR001164">
    <property type="entry name" value="ArfGAP_dom"/>
</dbReference>
<keyword evidence="2" id="KW-0677">Repeat</keyword>
<evidence type="ECO:0000256" key="4">
    <source>
        <dbReference type="ARBA" id="ARBA00022833"/>
    </source>
</evidence>
<evidence type="ECO:0000256" key="6">
    <source>
        <dbReference type="SAM" id="MobiDB-lite"/>
    </source>
</evidence>
<feature type="compositionally biased region" description="Gly residues" evidence="6">
    <location>
        <begin position="392"/>
        <end position="412"/>
    </location>
</feature>
<feature type="compositionally biased region" description="Low complexity" evidence="6">
    <location>
        <begin position="589"/>
        <end position="600"/>
    </location>
</feature>
<feature type="compositionally biased region" description="Low complexity" evidence="6">
    <location>
        <begin position="674"/>
        <end position="688"/>
    </location>
</feature>
<keyword evidence="3 5" id="KW-0863">Zinc-finger</keyword>
<feature type="compositionally biased region" description="Low complexity" evidence="6">
    <location>
        <begin position="462"/>
        <end position="545"/>
    </location>
</feature>
<feature type="compositionally biased region" description="Low complexity" evidence="6">
    <location>
        <begin position="747"/>
        <end position="758"/>
    </location>
</feature>
<evidence type="ECO:0000256" key="5">
    <source>
        <dbReference type="PROSITE-ProRule" id="PRU00288"/>
    </source>
</evidence>
<dbReference type="SMART" id="SM00105">
    <property type="entry name" value="ArfGap"/>
    <property type="match status" value="1"/>
</dbReference>
<feature type="compositionally biased region" description="Low complexity" evidence="6">
    <location>
        <begin position="716"/>
        <end position="730"/>
    </location>
</feature>
<name>A0A3M6V589_POCDA</name>
<feature type="compositionally biased region" description="Gly residues" evidence="6">
    <location>
        <begin position="689"/>
        <end position="715"/>
    </location>
</feature>
<evidence type="ECO:0000313" key="8">
    <source>
        <dbReference type="EMBL" id="RMX60728.1"/>
    </source>
</evidence>
<dbReference type="InterPro" id="IPR052248">
    <property type="entry name" value="Arf-GAP_FG-repeat_protein"/>
</dbReference>
<dbReference type="CDD" id="cd08838">
    <property type="entry name" value="ArfGap_AGFG"/>
    <property type="match status" value="1"/>
</dbReference>
<dbReference type="OrthoDB" id="6036at2759"/>
<feature type="compositionally biased region" description="Pro residues" evidence="6">
    <location>
        <begin position="185"/>
        <end position="208"/>
    </location>
</feature>
<sequence length="764" mass="77287">MMASAKKKQDEKNLKLLRDLAALPHNKKCFDCGQRGPTYVNTTIGSFVCTSCSGILRGLNPPYRVKSISMTSFTPQEIENLQGTGNEYCKKVWLGLWNSSAPAEPESRDEQKIKDFMVQKYERKRWYMPPQQAIANNTSQSAPEPKPLKQLLGENTPPVTVQAQATRERPRTGSQTGASPTPVSVAPPPGTAQPAAQPAPQPAPPKPPSVDLLGDLGGDPFATPQPQGQFGSPPQAGGFGSFNAFGAPAAAPAQNAFGAPAAAPAQNAFGAPAAAPAQNSFDPFGSSAPQPAQQSQPSFAAFGAPSQQQQQPAPQPQQQTNLFDAFGSPPSSSGGGFNAFGAPPSSAPSQPQPTSNAGFGPLVSASGSTATQNTAGDKYAALSELDNLFGPSSGGSNTGLSTGTGFGSGGSSSFGMSSGPNPFSNTSTGSVSGGFQQPKQPQQQQQQPSNPFQGLGGGPAGFGQLNGPMNSMNQASSMSATTGTGSVFGSQPSSGFGNQQSFSGNQPVNSGFGNQQSFSGSQPGNSGFGSQQSFGGSQPVSSGFGNQQSFSNTQSFTGGFGNLTTAPQQSSFGGNQQSGWGSMGGQQQMGGQNMGMPPSSTQQNLSFGGAGMTALASAQFGKMGGGLPQQPPVRGQMNFGGNQPGFGGSQGFGAGQPTSMFGGSAGGFGASSMSSGNSFGAQQQPSGFGAPGGFGAQPSGGFGNQGGAAFGGNMSGMGSSQFGQQQQMQQFGGGWQQSPQANPFMNAGAQQGMQRQGQSTNPFM</sequence>
<dbReference type="Proteomes" id="UP000275408">
    <property type="component" value="Unassembled WGS sequence"/>
</dbReference>
<organism evidence="8 9">
    <name type="scientific">Pocillopora damicornis</name>
    <name type="common">Cauliflower coral</name>
    <name type="synonym">Millepora damicornis</name>
    <dbReference type="NCBI Taxonomy" id="46731"/>
    <lineage>
        <taxon>Eukaryota</taxon>
        <taxon>Metazoa</taxon>
        <taxon>Cnidaria</taxon>
        <taxon>Anthozoa</taxon>
        <taxon>Hexacorallia</taxon>
        <taxon>Scleractinia</taxon>
        <taxon>Astrocoeniina</taxon>
        <taxon>Pocilloporidae</taxon>
        <taxon>Pocillopora</taxon>
    </lineage>
</organism>
<dbReference type="STRING" id="46731.A0A3M6V589"/>
<feature type="compositionally biased region" description="Low complexity" evidence="6">
    <location>
        <begin position="270"/>
        <end position="332"/>
    </location>
</feature>
<dbReference type="Gene3D" id="1.10.220.150">
    <property type="entry name" value="Arf GTPase activating protein"/>
    <property type="match status" value="1"/>
</dbReference>
<feature type="region of interest" description="Disordered" evidence="6">
    <location>
        <begin position="674"/>
        <end position="764"/>
    </location>
</feature>
<dbReference type="GO" id="GO:0016020">
    <property type="term" value="C:membrane"/>
    <property type="evidence" value="ECO:0007669"/>
    <property type="project" value="TreeGrafter"/>
</dbReference>
<reference evidence="8 9" key="1">
    <citation type="journal article" date="2018" name="Sci. Rep.">
        <title>Comparative analysis of the Pocillopora damicornis genome highlights role of immune system in coral evolution.</title>
        <authorList>
            <person name="Cunning R."/>
            <person name="Bay R.A."/>
            <person name="Gillette P."/>
            <person name="Baker A.C."/>
            <person name="Traylor-Knowles N."/>
        </authorList>
    </citation>
    <scope>NUCLEOTIDE SEQUENCE [LARGE SCALE GENOMIC DNA]</scope>
    <source>
        <strain evidence="8">RSMAS</strain>
        <tissue evidence="8">Whole animal</tissue>
    </source>
</reference>
<feature type="region of interest" description="Disordered" evidence="6">
    <location>
        <begin position="386"/>
        <end position="607"/>
    </location>
</feature>
<feature type="domain" description="Arf-GAP" evidence="7">
    <location>
        <begin position="11"/>
        <end position="135"/>
    </location>
</feature>
<dbReference type="GO" id="GO:0008270">
    <property type="term" value="F:zinc ion binding"/>
    <property type="evidence" value="ECO:0007669"/>
    <property type="project" value="UniProtKB-KW"/>
</dbReference>
<dbReference type="GO" id="GO:0005096">
    <property type="term" value="F:GTPase activator activity"/>
    <property type="evidence" value="ECO:0007669"/>
    <property type="project" value="InterPro"/>
</dbReference>
<feature type="compositionally biased region" description="Polar residues" evidence="6">
    <location>
        <begin position="425"/>
        <end position="435"/>
    </location>
</feature>
<evidence type="ECO:0000256" key="3">
    <source>
        <dbReference type="ARBA" id="ARBA00022771"/>
    </source>
</evidence>
<evidence type="ECO:0000313" key="9">
    <source>
        <dbReference type="Proteomes" id="UP000275408"/>
    </source>
</evidence>
<dbReference type="PROSITE" id="PS50115">
    <property type="entry name" value="ARFGAP"/>
    <property type="match status" value="1"/>
</dbReference>
<dbReference type="InterPro" id="IPR037278">
    <property type="entry name" value="ARFGAP/RecO"/>
</dbReference>
<feature type="compositionally biased region" description="Low complexity" evidence="6">
    <location>
        <begin position="413"/>
        <end position="424"/>
    </location>
</feature>
<feature type="compositionally biased region" description="Low complexity" evidence="6">
    <location>
        <begin position="568"/>
        <end position="580"/>
    </location>
</feature>
<feature type="compositionally biased region" description="Low complexity" evidence="6">
    <location>
        <begin position="436"/>
        <end position="453"/>
    </location>
</feature>
<dbReference type="OMA" id="FEQMMAM"/>
<comment type="caution">
    <text evidence="8">The sequence shown here is derived from an EMBL/GenBank/DDBJ whole genome shotgun (WGS) entry which is preliminary data.</text>
</comment>
<feature type="region of interest" description="Disordered" evidence="6">
    <location>
        <begin position="270"/>
        <end position="373"/>
    </location>
</feature>
<dbReference type="FunFam" id="1.10.220.150:FF:000005">
    <property type="entry name" value="Arf-GAP domain and FG repeat-containing protein 1"/>
    <property type="match status" value="1"/>
</dbReference>
<gene>
    <name evidence="8" type="ORF">pdam_00006797</name>
</gene>
<keyword evidence="4" id="KW-0862">Zinc</keyword>
<feature type="compositionally biased region" description="Low complexity" evidence="6">
    <location>
        <begin position="339"/>
        <end position="353"/>
    </location>
</feature>
<dbReference type="SUPFAM" id="SSF57863">
    <property type="entry name" value="ArfGap/RecO-like zinc finger"/>
    <property type="match status" value="1"/>
</dbReference>
<dbReference type="PANTHER" id="PTHR46134">
    <property type="entry name" value="DRONGO, ISOFORM F"/>
    <property type="match status" value="1"/>
</dbReference>
<dbReference type="GO" id="GO:0005737">
    <property type="term" value="C:cytoplasm"/>
    <property type="evidence" value="ECO:0007669"/>
    <property type="project" value="TreeGrafter"/>
</dbReference>
<dbReference type="AlphaFoldDB" id="A0A3M6V589"/>
<evidence type="ECO:0000256" key="1">
    <source>
        <dbReference type="ARBA" id="ARBA00022723"/>
    </source>
</evidence>
<dbReference type="Pfam" id="PF01412">
    <property type="entry name" value="ArfGap"/>
    <property type="match status" value="1"/>
</dbReference>
<feature type="compositionally biased region" description="Polar residues" evidence="6">
    <location>
        <begin position="546"/>
        <end position="567"/>
    </location>
</feature>
<dbReference type="PRINTS" id="PR00405">
    <property type="entry name" value="REVINTRACTNG"/>
</dbReference>
<keyword evidence="1" id="KW-0479">Metal-binding</keyword>
<dbReference type="InterPro" id="IPR038508">
    <property type="entry name" value="ArfGAP_dom_sf"/>
</dbReference>
<evidence type="ECO:0000256" key="2">
    <source>
        <dbReference type="ARBA" id="ARBA00022737"/>
    </source>
</evidence>
<feature type="region of interest" description="Disordered" evidence="6">
    <location>
        <begin position="136"/>
        <end position="246"/>
    </location>
</feature>
<protein>
    <recommendedName>
        <fullName evidence="7">Arf-GAP domain-containing protein</fullName>
    </recommendedName>
</protein>
<feature type="compositionally biased region" description="Low complexity" evidence="6">
    <location>
        <begin position="224"/>
        <end position="246"/>
    </location>
</feature>
<dbReference type="EMBL" id="RCHS01000121">
    <property type="protein sequence ID" value="RMX60728.1"/>
    <property type="molecule type" value="Genomic_DNA"/>
</dbReference>
<accession>A0A3M6V589</accession>